<accession>A0A1Q9B3L0</accession>
<reference evidence="2 3" key="1">
    <citation type="submission" date="2016-09" db="EMBL/GenBank/DDBJ databases">
        <title>Rhizobium sp. nov., a novel species isolated from the rice rhizosphere.</title>
        <authorList>
            <person name="Zhao J."/>
            <person name="Zhang X."/>
        </authorList>
    </citation>
    <scope>NUCLEOTIDE SEQUENCE [LARGE SCALE GENOMIC DNA]</scope>
    <source>
        <strain evidence="2 3">1.7048</strain>
    </source>
</reference>
<gene>
    <name evidence="2" type="ORF">BJF93_12505</name>
</gene>
<keyword evidence="3" id="KW-1185">Reference proteome</keyword>
<dbReference type="OrthoDB" id="9792853at2"/>
<organism evidence="2 3">
    <name type="scientific">Xaviernesmea oryzae</name>
    <dbReference type="NCBI Taxonomy" id="464029"/>
    <lineage>
        <taxon>Bacteria</taxon>
        <taxon>Pseudomonadati</taxon>
        <taxon>Pseudomonadota</taxon>
        <taxon>Alphaproteobacteria</taxon>
        <taxon>Hyphomicrobiales</taxon>
        <taxon>Rhizobiaceae</taxon>
        <taxon>Rhizobium/Agrobacterium group</taxon>
        <taxon>Xaviernesmea</taxon>
    </lineage>
</organism>
<dbReference type="Proteomes" id="UP000186364">
    <property type="component" value="Unassembled WGS sequence"/>
</dbReference>
<evidence type="ECO:0000313" key="2">
    <source>
        <dbReference type="EMBL" id="OLP62638.1"/>
    </source>
</evidence>
<comment type="caution">
    <text evidence="2">The sequence shown here is derived from an EMBL/GenBank/DDBJ whole genome shotgun (WGS) entry which is preliminary data.</text>
</comment>
<feature type="domain" description="HepT-like" evidence="1">
    <location>
        <begin position="22"/>
        <end position="128"/>
    </location>
</feature>
<dbReference type="Pfam" id="PF20797">
    <property type="entry name" value="HepT-like_2"/>
    <property type="match status" value="1"/>
</dbReference>
<sequence>MAHYYEAHSHEVLAGDWGAVSAVAAGIHNVYNGIEDILLSIARDVDDYVPTGGSAHQDILDQMAAAINGRRPALLNLSLYDHLFELKAFRHLVRHKYGFDLKPEKVAANFDLINAIFPEFIDAVVSLEKAMLEEIHDPANESKPGSR</sequence>
<evidence type="ECO:0000313" key="3">
    <source>
        <dbReference type="Proteomes" id="UP000186364"/>
    </source>
</evidence>
<protein>
    <recommendedName>
        <fullName evidence="1">HepT-like domain-containing protein</fullName>
    </recommendedName>
</protein>
<dbReference type="AlphaFoldDB" id="A0A1Q9B3L0"/>
<proteinExistence type="predicted"/>
<evidence type="ECO:0000259" key="1">
    <source>
        <dbReference type="Pfam" id="PF20797"/>
    </source>
</evidence>
<dbReference type="EMBL" id="MKIP01000023">
    <property type="protein sequence ID" value="OLP62638.1"/>
    <property type="molecule type" value="Genomic_DNA"/>
</dbReference>
<name>A0A1Q9B3L0_9HYPH</name>
<dbReference type="InterPro" id="IPR048769">
    <property type="entry name" value="HepT-like_dom"/>
</dbReference>